<name>A0AAD5WFE4_PARTN</name>
<feature type="transmembrane region" description="Helical" evidence="1">
    <location>
        <begin position="6"/>
        <end position="24"/>
    </location>
</feature>
<evidence type="ECO:0000256" key="1">
    <source>
        <dbReference type="SAM" id="Phobius"/>
    </source>
</evidence>
<dbReference type="EMBL" id="JAHQIW010006123">
    <property type="protein sequence ID" value="KAJ1368239.1"/>
    <property type="molecule type" value="Genomic_DNA"/>
</dbReference>
<feature type="transmembrane region" description="Helical" evidence="1">
    <location>
        <begin position="36"/>
        <end position="56"/>
    </location>
</feature>
<dbReference type="AlphaFoldDB" id="A0AAD5WFE4"/>
<proteinExistence type="predicted"/>
<dbReference type="Proteomes" id="UP001196413">
    <property type="component" value="Unassembled WGS sequence"/>
</dbReference>
<organism evidence="2 3">
    <name type="scientific">Parelaphostrongylus tenuis</name>
    <name type="common">Meningeal worm</name>
    <dbReference type="NCBI Taxonomy" id="148309"/>
    <lineage>
        <taxon>Eukaryota</taxon>
        <taxon>Metazoa</taxon>
        <taxon>Ecdysozoa</taxon>
        <taxon>Nematoda</taxon>
        <taxon>Chromadorea</taxon>
        <taxon>Rhabditida</taxon>
        <taxon>Rhabditina</taxon>
        <taxon>Rhabditomorpha</taxon>
        <taxon>Strongyloidea</taxon>
        <taxon>Metastrongylidae</taxon>
        <taxon>Parelaphostrongylus</taxon>
    </lineage>
</organism>
<keyword evidence="3" id="KW-1185">Reference proteome</keyword>
<keyword evidence="1" id="KW-1133">Transmembrane helix</keyword>
<keyword evidence="1" id="KW-0472">Membrane</keyword>
<sequence>MTIFSAQILIGWTSLILLIYFLDIDPILILQKTFGLIYDISIALLSTTTAFVLYYYNNKVNRAVKRWFKECFRHQIGNSLQHSHDIIGLEGNQLKFNTKEESINYFRQYHVAWS</sequence>
<comment type="caution">
    <text evidence="2">The sequence shown here is derived from an EMBL/GenBank/DDBJ whole genome shotgun (WGS) entry which is preliminary data.</text>
</comment>
<evidence type="ECO:0000313" key="2">
    <source>
        <dbReference type="EMBL" id="KAJ1368239.1"/>
    </source>
</evidence>
<protein>
    <submittedName>
        <fullName evidence="2">Uncharacterized protein</fullName>
    </submittedName>
</protein>
<reference evidence="2" key="1">
    <citation type="submission" date="2021-06" db="EMBL/GenBank/DDBJ databases">
        <title>Parelaphostrongylus tenuis whole genome reference sequence.</title>
        <authorList>
            <person name="Garwood T.J."/>
            <person name="Larsen P.A."/>
            <person name="Fountain-Jones N.M."/>
            <person name="Garbe J.R."/>
            <person name="Macchietto M.G."/>
            <person name="Kania S.A."/>
            <person name="Gerhold R.W."/>
            <person name="Richards J.E."/>
            <person name="Wolf T.M."/>
        </authorList>
    </citation>
    <scope>NUCLEOTIDE SEQUENCE</scope>
    <source>
        <strain evidence="2">MNPRO001-30</strain>
        <tissue evidence="2">Meninges</tissue>
    </source>
</reference>
<gene>
    <name evidence="2" type="ORF">KIN20_029324</name>
</gene>
<keyword evidence="1" id="KW-0812">Transmembrane</keyword>
<accession>A0AAD5WFE4</accession>
<evidence type="ECO:0000313" key="3">
    <source>
        <dbReference type="Proteomes" id="UP001196413"/>
    </source>
</evidence>